<accession>Q0UFI6</accession>
<sequence length="96" mass="11264">MLITRGFSLTNFVIGSSALCFQIFVLYPWHHKLDAEFTELRKEHARLLEDTHNKHRNELKGIREQLMLLNERKDKSGKWCGYILFATSYKPLPSNA</sequence>
<protein>
    <recommendedName>
        <fullName evidence="5">Mitochondrial phosphate carrier protein</fullName>
    </recommendedName>
</protein>
<dbReference type="STRING" id="321614.Q0UFI6"/>
<gene>
    <name evidence="3" type="ORF">SNOG_09478</name>
</gene>
<dbReference type="InParanoid" id="Q0UFI6"/>
<dbReference type="VEuPathDB" id="FungiDB:JI435_094780"/>
<evidence type="ECO:0000313" key="4">
    <source>
        <dbReference type="Proteomes" id="UP000001055"/>
    </source>
</evidence>
<evidence type="ECO:0008006" key="5">
    <source>
        <dbReference type="Google" id="ProtNLM"/>
    </source>
</evidence>
<dbReference type="AlphaFoldDB" id="Q0UFI6"/>
<keyword evidence="2" id="KW-0472">Membrane</keyword>
<name>Q0UFI6_PHANO</name>
<reference evidence="4" key="1">
    <citation type="journal article" date="2007" name="Plant Cell">
        <title>Dothideomycete-plant interactions illuminated by genome sequencing and EST analysis of the wheat pathogen Stagonospora nodorum.</title>
        <authorList>
            <person name="Hane J.K."/>
            <person name="Lowe R.G."/>
            <person name="Solomon P.S."/>
            <person name="Tan K.C."/>
            <person name="Schoch C.L."/>
            <person name="Spatafora J.W."/>
            <person name="Crous P.W."/>
            <person name="Kodira C."/>
            <person name="Birren B.W."/>
            <person name="Galagan J.E."/>
            <person name="Torriani S.F."/>
            <person name="McDonald B.A."/>
            <person name="Oliver R.P."/>
        </authorList>
    </citation>
    <scope>NUCLEOTIDE SEQUENCE [LARGE SCALE GENOMIC DNA]</scope>
    <source>
        <strain evidence="4">SN15 / ATCC MYA-4574 / FGSC 10173</strain>
    </source>
</reference>
<feature type="transmembrane region" description="Helical" evidence="2">
    <location>
        <begin position="6"/>
        <end position="27"/>
    </location>
</feature>
<dbReference type="EMBL" id="CH445339">
    <property type="protein sequence ID" value="EAT82743.1"/>
    <property type="molecule type" value="Genomic_DNA"/>
</dbReference>
<evidence type="ECO:0000256" key="2">
    <source>
        <dbReference type="SAM" id="Phobius"/>
    </source>
</evidence>
<organism evidence="3 4">
    <name type="scientific">Phaeosphaeria nodorum (strain SN15 / ATCC MYA-4574 / FGSC 10173)</name>
    <name type="common">Glume blotch fungus</name>
    <name type="synonym">Parastagonospora nodorum</name>
    <dbReference type="NCBI Taxonomy" id="321614"/>
    <lineage>
        <taxon>Eukaryota</taxon>
        <taxon>Fungi</taxon>
        <taxon>Dikarya</taxon>
        <taxon>Ascomycota</taxon>
        <taxon>Pezizomycotina</taxon>
        <taxon>Dothideomycetes</taxon>
        <taxon>Pleosporomycetidae</taxon>
        <taxon>Pleosporales</taxon>
        <taxon>Pleosporineae</taxon>
        <taxon>Phaeosphaeriaceae</taxon>
        <taxon>Parastagonospora</taxon>
    </lineage>
</organism>
<keyword evidence="2" id="KW-1133">Transmembrane helix</keyword>
<dbReference type="OMA" id="MPLIARR"/>
<evidence type="ECO:0000256" key="1">
    <source>
        <dbReference type="SAM" id="Coils"/>
    </source>
</evidence>
<dbReference type="RefSeq" id="XP_001799770.1">
    <property type="nucleotide sequence ID" value="XM_001799718.1"/>
</dbReference>
<dbReference type="PANTHER" id="PTHR40135">
    <property type="entry name" value="MITOCHONDRIAL PHOSPHATE CARRIER PROTEIN"/>
    <property type="match status" value="1"/>
</dbReference>
<dbReference type="HOGENOM" id="CLU_177926_1_0_1"/>
<proteinExistence type="predicted"/>
<dbReference type="eggNOG" id="ENOG502SA1K">
    <property type="taxonomic scope" value="Eukaryota"/>
</dbReference>
<dbReference type="KEGG" id="pno:SNOG_09478"/>
<dbReference type="Proteomes" id="UP000001055">
    <property type="component" value="Unassembled WGS sequence"/>
</dbReference>
<evidence type="ECO:0000313" key="3">
    <source>
        <dbReference type="EMBL" id="EAT82743.1"/>
    </source>
</evidence>
<keyword evidence="1" id="KW-0175">Coiled coil</keyword>
<dbReference type="PANTHER" id="PTHR40135:SF1">
    <property type="entry name" value="MITOCHONDRIAL PHOSPHATE CARRIER PROTEIN"/>
    <property type="match status" value="1"/>
</dbReference>
<feature type="coiled-coil region" evidence="1">
    <location>
        <begin position="30"/>
        <end position="72"/>
    </location>
</feature>
<dbReference type="GeneID" id="5976675"/>
<keyword evidence="2" id="KW-0812">Transmembrane</keyword>